<gene>
    <name evidence="4" type="ORF">GCM10023149_35170</name>
</gene>
<sequence>MITIENESLKVTMRTKGAELTSIYNKITGTEQLWQADPAVWAWHAPNLFPIVGGVLNDELLVDGKTYPMPKHGFGRHSEYILLESSDVHAVFSLPNSEHTLQAYPYKFDFQVIYTLIDNALRVTYKVINHDDKTIHFSVGGHPAFRVPFLEGEKYEDYYVEFETEEPLTRHLISKNGYFDGRTESVPMKGNRIYLTGDIFNDDALIFKNISSKLVSIKSDNHDKSISVEFPHFNHLGIWAKPKANFVCIEPWLGYTDTEGEPHDISKKDAIQHLKLGHTFEAAFFISI</sequence>
<dbReference type="CDD" id="cd09024">
    <property type="entry name" value="Aldose_epim_lacX"/>
    <property type="match status" value="1"/>
</dbReference>
<name>A0ABP8GVL3_9SPHI</name>
<keyword evidence="5" id="KW-1185">Reference proteome</keyword>
<evidence type="ECO:0000256" key="2">
    <source>
        <dbReference type="ARBA" id="ARBA00011245"/>
    </source>
</evidence>
<organism evidence="4 5">
    <name type="scientific">Mucilaginibacter gynuensis</name>
    <dbReference type="NCBI Taxonomy" id="1302236"/>
    <lineage>
        <taxon>Bacteria</taxon>
        <taxon>Pseudomonadati</taxon>
        <taxon>Bacteroidota</taxon>
        <taxon>Sphingobacteriia</taxon>
        <taxon>Sphingobacteriales</taxon>
        <taxon>Sphingobacteriaceae</taxon>
        <taxon>Mucilaginibacter</taxon>
    </lineage>
</organism>
<dbReference type="PANTHER" id="PTHR11122:SF13">
    <property type="entry name" value="GLUCOSE-6-PHOSPHATE 1-EPIMERASE"/>
    <property type="match status" value="1"/>
</dbReference>
<evidence type="ECO:0000313" key="5">
    <source>
        <dbReference type="Proteomes" id="UP001500582"/>
    </source>
</evidence>
<dbReference type="Pfam" id="PF01263">
    <property type="entry name" value="Aldose_epim"/>
    <property type="match status" value="1"/>
</dbReference>
<keyword evidence="3" id="KW-0106">Calcium</keyword>
<protein>
    <submittedName>
        <fullName evidence="4">Aldose 1-epimerase family protein</fullName>
    </submittedName>
</protein>
<dbReference type="SUPFAM" id="SSF74650">
    <property type="entry name" value="Galactose mutarotase-like"/>
    <property type="match status" value="1"/>
</dbReference>
<dbReference type="InterPro" id="IPR008183">
    <property type="entry name" value="Aldose_1/G6P_1-epimerase"/>
</dbReference>
<evidence type="ECO:0000313" key="4">
    <source>
        <dbReference type="EMBL" id="GAA4330104.1"/>
    </source>
</evidence>
<dbReference type="RefSeq" id="WP_345212450.1">
    <property type="nucleotide sequence ID" value="NZ_BAABFT010000009.1"/>
</dbReference>
<dbReference type="PANTHER" id="PTHR11122">
    <property type="entry name" value="APOSPORY-ASSOCIATED PROTEIN C-RELATED"/>
    <property type="match status" value="1"/>
</dbReference>
<comment type="cofactor">
    <cofactor evidence="1">
        <name>Ca(2+)</name>
        <dbReference type="ChEBI" id="CHEBI:29108"/>
    </cofactor>
</comment>
<dbReference type="EMBL" id="BAABFT010000009">
    <property type="protein sequence ID" value="GAA4330104.1"/>
    <property type="molecule type" value="Genomic_DNA"/>
</dbReference>
<dbReference type="Gene3D" id="2.70.98.10">
    <property type="match status" value="1"/>
</dbReference>
<comment type="subunit">
    <text evidence="2">Monomer.</text>
</comment>
<comment type="caution">
    <text evidence="4">The sequence shown here is derived from an EMBL/GenBank/DDBJ whole genome shotgun (WGS) entry which is preliminary data.</text>
</comment>
<proteinExistence type="predicted"/>
<accession>A0ABP8GVL3</accession>
<dbReference type="InterPro" id="IPR037481">
    <property type="entry name" value="LacX"/>
</dbReference>
<dbReference type="InterPro" id="IPR011013">
    <property type="entry name" value="Gal_mutarotase_sf_dom"/>
</dbReference>
<reference evidence="5" key="1">
    <citation type="journal article" date="2019" name="Int. J. Syst. Evol. Microbiol.">
        <title>The Global Catalogue of Microorganisms (GCM) 10K type strain sequencing project: providing services to taxonomists for standard genome sequencing and annotation.</title>
        <authorList>
            <consortium name="The Broad Institute Genomics Platform"/>
            <consortium name="The Broad Institute Genome Sequencing Center for Infectious Disease"/>
            <person name="Wu L."/>
            <person name="Ma J."/>
        </authorList>
    </citation>
    <scope>NUCLEOTIDE SEQUENCE [LARGE SCALE GENOMIC DNA]</scope>
    <source>
        <strain evidence="5">JCM 17705</strain>
    </source>
</reference>
<evidence type="ECO:0000256" key="3">
    <source>
        <dbReference type="ARBA" id="ARBA00022837"/>
    </source>
</evidence>
<dbReference type="Proteomes" id="UP001500582">
    <property type="component" value="Unassembled WGS sequence"/>
</dbReference>
<evidence type="ECO:0000256" key="1">
    <source>
        <dbReference type="ARBA" id="ARBA00001913"/>
    </source>
</evidence>
<dbReference type="InterPro" id="IPR014718">
    <property type="entry name" value="GH-type_carb-bd"/>
</dbReference>